<dbReference type="PANTHER" id="PTHR45527">
    <property type="entry name" value="NONRIBOSOMAL PEPTIDE SYNTHETASE"/>
    <property type="match status" value="1"/>
</dbReference>
<organism evidence="2">
    <name type="scientific">Streptomyces sp. SID7499</name>
    <dbReference type="NCBI Taxonomy" id="2706086"/>
    <lineage>
        <taxon>Bacteria</taxon>
        <taxon>Bacillati</taxon>
        <taxon>Actinomycetota</taxon>
        <taxon>Actinomycetes</taxon>
        <taxon>Kitasatosporales</taxon>
        <taxon>Streptomycetaceae</taxon>
        <taxon>Streptomyces</taxon>
    </lineage>
</organism>
<dbReference type="GO" id="GO:0044550">
    <property type="term" value="P:secondary metabolite biosynthetic process"/>
    <property type="evidence" value="ECO:0007669"/>
    <property type="project" value="TreeGrafter"/>
</dbReference>
<dbReference type="EMBL" id="JAAGMN010002939">
    <property type="protein sequence ID" value="NEE10323.1"/>
    <property type="molecule type" value="Genomic_DNA"/>
</dbReference>
<dbReference type="AlphaFoldDB" id="A0A6G3WY31"/>
<dbReference type="Gene3D" id="3.40.50.1820">
    <property type="entry name" value="alpha/beta hydrolase"/>
    <property type="match status" value="1"/>
</dbReference>
<dbReference type="InterPro" id="IPR029058">
    <property type="entry name" value="AB_hydrolase_fold"/>
</dbReference>
<gene>
    <name evidence="2" type="ORF">G3M58_28215</name>
</gene>
<feature type="non-terminal residue" evidence="2">
    <location>
        <position position="1"/>
    </location>
</feature>
<feature type="non-terminal residue" evidence="2">
    <location>
        <position position="96"/>
    </location>
</feature>
<dbReference type="InterPro" id="IPR025110">
    <property type="entry name" value="AMP-bd_C"/>
</dbReference>
<dbReference type="GO" id="GO:0005829">
    <property type="term" value="C:cytosol"/>
    <property type="evidence" value="ECO:0007669"/>
    <property type="project" value="TreeGrafter"/>
</dbReference>
<reference evidence="2" key="1">
    <citation type="submission" date="2020-01" db="EMBL/GenBank/DDBJ databases">
        <title>Insect and environment-associated Actinomycetes.</title>
        <authorList>
            <person name="Currrie C."/>
            <person name="Chevrette M."/>
            <person name="Carlson C."/>
            <person name="Stubbendieck R."/>
            <person name="Wendt-Pienkowski E."/>
        </authorList>
    </citation>
    <scope>NUCLEOTIDE SEQUENCE</scope>
    <source>
        <strain evidence="2">SID7499</strain>
    </source>
</reference>
<evidence type="ECO:0000313" key="2">
    <source>
        <dbReference type="EMBL" id="NEE10323.1"/>
    </source>
</evidence>
<feature type="domain" description="Carrier" evidence="1">
    <location>
        <begin position="63"/>
        <end position="96"/>
    </location>
</feature>
<proteinExistence type="predicted"/>
<comment type="caution">
    <text evidence="2">The sequence shown here is derived from an EMBL/GenBank/DDBJ whole genome shotgun (WGS) entry which is preliminary data.</text>
</comment>
<dbReference type="GO" id="GO:0043041">
    <property type="term" value="P:amino acid activation for nonribosomal peptide biosynthetic process"/>
    <property type="evidence" value="ECO:0007669"/>
    <property type="project" value="TreeGrafter"/>
</dbReference>
<sequence>DSGRTPDEAALAAEVRAFAAEQLPGYMVPAAVVVLPELPLTLNGKLDRAALPAPHYTAGTGRGPATAREATLCAAFADVLGLPSVTADDDFFALGG</sequence>
<accession>A0A6G3WY31</accession>
<dbReference type="Pfam" id="PF13193">
    <property type="entry name" value="AMP-binding_C"/>
    <property type="match status" value="1"/>
</dbReference>
<dbReference type="InterPro" id="IPR009081">
    <property type="entry name" value="PP-bd_ACP"/>
</dbReference>
<dbReference type="PROSITE" id="PS50075">
    <property type="entry name" value="CARRIER"/>
    <property type="match status" value="1"/>
</dbReference>
<dbReference type="GO" id="GO:0031177">
    <property type="term" value="F:phosphopantetheine binding"/>
    <property type="evidence" value="ECO:0007669"/>
    <property type="project" value="TreeGrafter"/>
</dbReference>
<dbReference type="Gene3D" id="3.30.300.30">
    <property type="match status" value="1"/>
</dbReference>
<evidence type="ECO:0000259" key="1">
    <source>
        <dbReference type="PROSITE" id="PS50075"/>
    </source>
</evidence>
<protein>
    <submittedName>
        <fullName evidence="2">Peptide synthetase</fullName>
    </submittedName>
</protein>
<dbReference type="InterPro" id="IPR045851">
    <property type="entry name" value="AMP-bd_C_sf"/>
</dbReference>
<dbReference type="SUPFAM" id="SSF56801">
    <property type="entry name" value="Acetyl-CoA synthetase-like"/>
    <property type="match status" value="1"/>
</dbReference>
<name>A0A6G3WY31_9ACTN</name>
<dbReference type="PANTHER" id="PTHR45527:SF1">
    <property type="entry name" value="FATTY ACID SYNTHASE"/>
    <property type="match status" value="1"/>
</dbReference>